<protein>
    <submittedName>
        <fullName evidence="5">Uncharacterized protein</fullName>
    </submittedName>
</protein>
<dbReference type="GO" id="GO:0003924">
    <property type="term" value="F:GTPase activity"/>
    <property type="evidence" value="ECO:0007669"/>
    <property type="project" value="InterPro"/>
</dbReference>
<feature type="compositionally biased region" description="Polar residues" evidence="4">
    <location>
        <begin position="195"/>
        <end position="204"/>
    </location>
</feature>
<dbReference type="PRINTS" id="PR00449">
    <property type="entry name" value="RASTRNSFRMNG"/>
</dbReference>
<feature type="region of interest" description="Disordered" evidence="4">
    <location>
        <begin position="164"/>
        <end position="204"/>
    </location>
</feature>
<evidence type="ECO:0000256" key="3">
    <source>
        <dbReference type="ARBA" id="ARBA00023134"/>
    </source>
</evidence>
<accession>A0A7S4HAP6</accession>
<evidence type="ECO:0000256" key="4">
    <source>
        <dbReference type="SAM" id="MobiDB-lite"/>
    </source>
</evidence>
<dbReference type="NCBIfam" id="TIGR00231">
    <property type="entry name" value="small_GTP"/>
    <property type="match status" value="1"/>
</dbReference>
<comment type="subcellular location">
    <subcellularLocation>
        <location evidence="1">Plastid</location>
        <location evidence="1">Chloroplast</location>
    </subcellularLocation>
</comment>
<dbReference type="PROSITE" id="PS51421">
    <property type="entry name" value="RAS"/>
    <property type="match status" value="1"/>
</dbReference>
<dbReference type="InterPro" id="IPR027417">
    <property type="entry name" value="P-loop_NTPase"/>
</dbReference>
<dbReference type="Gene3D" id="3.40.50.300">
    <property type="entry name" value="P-loop containing nucleotide triphosphate hydrolases"/>
    <property type="match status" value="1"/>
</dbReference>
<dbReference type="FunFam" id="3.40.50.300:FF:001447">
    <property type="entry name" value="Ras-related protein Rab-1B"/>
    <property type="match status" value="1"/>
</dbReference>
<dbReference type="SMART" id="SM00173">
    <property type="entry name" value="RAS"/>
    <property type="match status" value="1"/>
</dbReference>
<dbReference type="SUPFAM" id="SSF52540">
    <property type="entry name" value="P-loop containing nucleoside triphosphate hydrolases"/>
    <property type="match status" value="1"/>
</dbReference>
<dbReference type="SMART" id="SM00175">
    <property type="entry name" value="RAB"/>
    <property type="match status" value="1"/>
</dbReference>
<dbReference type="SMART" id="SM00174">
    <property type="entry name" value="RHO"/>
    <property type="match status" value="1"/>
</dbReference>
<keyword evidence="3" id="KW-0342">GTP-binding</keyword>
<gene>
    <name evidence="5" type="ORF">GTHE00462_LOCUS2202</name>
</gene>
<dbReference type="GO" id="GO:0009507">
    <property type="term" value="C:chloroplast"/>
    <property type="evidence" value="ECO:0007669"/>
    <property type="project" value="UniProtKB-SubCell"/>
</dbReference>
<organism evidence="5">
    <name type="scientific">Guillardia theta</name>
    <name type="common">Cryptophyte</name>
    <name type="synonym">Cryptomonas phi</name>
    <dbReference type="NCBI Taxonomy" id="55529"/>
    <lineage>
        <taxon>Eukaryota</taxon>
        <taxon>Cryptophyceae</taxon>
        <taxon>Pyrenomonadales</taxon>
        <taxon>Geminigeraceae</taxon>
        <taxon>Guillardia</taxon>
    </lineage>
</organism>
<proteinExistence type="predicted"/>
<dbReference type="AlphaFoldDB" id="A0A7S4HAP6"/>
<dbReference type="InterPro" id="IPR001806">
    <property type="entry name" value="Small_GTPase"/>
</dbReference>
<dbReference type="Pfam" id="PF00071">
    <property type="entry name" value="Ras"/>
    <property type="match status" value="1"/>
</dbReference>
<dbReference type="InterPro" id="IPR050227">
    <property type="entry name" value="Rab"/>
</dbReference>
<dbReference type="EMBL" id="HBKN01002583">
    <property type="protein sequence ID" value="CAE2192891.1"/>
    <property type="molecule type" value="Transcribed_RNA"/>
</dbReference>
<reference evidence="5" key="1">
    <citation type="submission" date="2021-01" db="EMBL/GenBank/DDBJ databases">
        <authorList>
            <person name="Corre E."/>
            <person name="Pelletier E."/>
            <person name="Niang G."/>
            <person name="Scheremetjew M."/>
            <person name="Finn R."/>
            <person name="Kale V."/>
            <person name="Holt S."/>
            <person name="Cochrane G."/>
            <person name="Meng A."/>
            <person name="Brown T."/>
            <person name="Cohen L."/>
        </authorList>
    </citation>
    <scope>NUCLEOTIDE SEQUENCE</scope>
    <source>
        <strain evidence="5">CCMP 2712</strain>
    </source>
</reference>
<dbReference type="GO" id="GO:0005525">
    <property type="term" value="F:GTP binding"/>
    <property type="evidence" value="ECO:0007669"/>
    <property type="project" value="UniProtKB-KW"/>
</dbReference>
<evidence type="ECO:0000256" key="1">
    <source>
        <dbReference type="ARBA" id="ARBA00004229"/>
    </source>
</evidence>
<dbReference type="PROSITE" id="PS51419">
    <property type="entry name" value="RAB"/>
    <property type="match status" value="1"/>
</dbReference>
<feature type="compositionally biased region" description="Pro residues" evidence="4">
    <location>
        <begin position="166"/>
        <end position="178"/>
    </location>
</feature>
<evidence type="ECO:0000313" key="5">
    <source>
        <dbReference type="EMBL" id="CAE2192891.1"/>
    </source>
</evidence>
<sequence>MSSANFGVLLRCKVIVVGDAGVGKSAIVQMFHSKGSHYPRQYNMTTGCDFVMKEIKVPESDYTVELHIYDCAGQSVFKDLTSQYWKNSNIVIFVYDVTKPESFQNLGEWLDLVRKKCPEKVLPGVVVANKVDLEDRVKVHTTEGAEFARNNSLEFCQISAFRDINGPPPPPPPPPPPLTSMQLRVRSLPPPSCTPRLTRTSSRL</sequence>
<keyword evidence="2" id="KW-0547">Nucleotide-binding</keyword>
<dbReference type="InterPro" id="IPR005225">
    <property type="entry name" value="Small_GTP-bd"/>
</dbReference>
<evidence type="ECO:0000256" key="2">
    <source>
        <dbReference type="ARBA" id="ARBA00022741"/>
    </source>
</evidence>
<dbReference type="PANTHER" id="PTHR47977">
    <property type="entry name" value="RAS-RELATED PROTEIN RAB"/>
    <property type="match status" value="1"/>
</dbReference>
<name>A0A7S4HAP6_GUITH</name>